<feature type="signal peptide" evidence="1">
    <location>
        <begin position="1"/>
        <end position="21"/>
    </location>
</feature>
<evidence type="ECO:0000256" key="1">
    <source>
        <dbReference type="SAM" id="SignalP"/>
    </source>
</evidence>
<dbReference type="Gene3D" id="3.40.50.300">
    <property type="entry name" value="P-loop containing nucleotide triphosphate hydrolases"/>
    <property type="match status" value="1"/>
</dbReference>
<feature type="domain" description="NB-ARC" evidence="2">
    <location>
        <begin position="1"/>
        <end position="148"/>
    </location>
</feature>
<evidence type="ECO:0000313" key="3">
    <source>
        <dbReference type="EMBL" id="AAR08812.1"/>
    </source>
</evidence>
<dbReference type="InterPro" id="IPR002182">
    <property type="entry name" value="NB-ARC"/>
</dbReference>
<feature type="chain" id="PRO_5004280024" evidence="1">
    <location>
        <begin position="22"/>
        <end position="176"/>
    </location>
</feature>
<feature type="non-terminal residue" evidence="3">
    <location>
        <position position="1"/>
    </location>
</feature>
<accession>Q6T9Y4</accession>
<dbReference type="InterPro" id="IPR042197">
    <property type="entry name" value="Apaf_helical"/>
</dbReference>
<sequence length="176" mass="20277">GWGGWGKLLLLELFMSKFTLNLKVSIFLQMLEKAHKKRGLDHLQVELLSKTLKDGNPNVGISNTKINFIKDRLHSRKVLIVLDDVDNLEQLEYLAGNHDWFGSGSRIIITNREKHLLITHGVSTIYEVRGLEDSEAFQLFRQYAFKHNHPGEDYMQLCYKLIHYSKGLPFALKVLG</sequence>
<feature type="non-terminal residue" evidence="3">
    <location>
        <position position="176"/>
    </location>
</feature>
<dbReference type="PANTHER" id="PTHR11017:SF573">
    <property type="entry name" value="ADP-RIBOSYL CYCLASE_CYCLIC ADP-RIBOSE HYDROLASE"/>
    <property type="match status" value="1"/>
</dbReference>
<evidence type="ECO:0000259" key="2">
    <source>
        <dbReference type="Pfam" id="PF00931"/>
    </source>
</evidence>
<dbReference type="PRINTS" id="PR00364">
    <property type="entry name" value="DISEASERSIST"/>
</dbReference>
<proteinExistence type="predicted"/>
<dbReference type="Gene3D" id="1.10.8.430">
    <property type="entry name" value="Helical domain of apoptotic protease-activating factors"/>
    <property type="match status" value="1"/>
</dbReference>
<keyword evidence="1" id="KW-0732">Signal</keyword>
<organism evidence="3">
    <name type="scientific">Vitis amurensis</name>
    <dbReference type="NCBI Taxonomy" id="103351"/>
    <lineage>
        <taxon>Eukaryota</taxon>
        <taxon>Viridiplantae</taxon>
        <taxon>Streptophyta</taxon>
        <taxon>Embryophyta</taxon>
        <taxon>Tracheophyta</taxon>
        <taxon>Spermatophyta</taxon>
        <taxon>Magnoliopsida</taxon>
        <taxon>eudicotyledons</taxon>
        <taxon>Gunneridae</taxon>
        <taxon>Pentapetalae</taxon>
        <taxon>rosids</taxon>
        <taxon>Vitales</taxon>
        <taxon>Vitaceae</taxon>
        <taxon>Viteae</taxon>
        <taxon>Vitis</taxon>
    </lineage>
</organism>
<dbReference type="AlphaFoldDB" id="Q6T9Y4"/>
<dbReference type="Pfam" id="PF00931">
    <property type="entry name" value="NB-ARC"/>
    <property type="match status" value="1"/>
</dbReference>
<reference evidence="3" key="1">
    <citation type="journal article" date="2003" name="Mol. Genet. Genomics">
        <title>Nucleotide binding site/leucine-rich repeats, Pto-like and receptor-like kinases related to disease resistance in grapevine.</title>
        <authorList>
            <person name="Di Gaspero G."/>
            <person name="Cipriani G."/>
        </authorList>
    </citation>
    <scope>NUCLEOTIDE SEQUENCE</scope>
    <source>
        <strain evidence="3">RgVamu045</strain>
    </source>
</reference>
<dbReference type="GO" id="GO:0043531">
    <property type="term" value="F:ADP binding"/>
    <property type="evidence" value="ECO:0007669"/>
    <property type="project" value="InterPro"/>
</dbReference>
<dbReference type="GO" id="GO:0006952">
    <property type="term" value="P:defense response"/>
    <property type="evidence" value="ECO:0007669"/>
    <property type="project" value="InterPro"/>
</dbReference>
<dbReference type="InterPro" id="IPR027417">
    <property type="entry name" value="P-loop_NTPase"/>
</dbReference>
<dbReference type="InterPro" id="IPR044974">
    <property type="entry name" value="Disease_R_plants"/>
</dbReference>
<dbReference type="EMBL" id="AY427100">
    <property type="protein sequence ID" value="AAR08812.1"/>
    <property type="molecule type" value="Genomic_DNA"/>
</dbReference>
<dbReference type="SUPFAM" id="SSF52540">
    <property type="entry name" value="P-loop containing nucleoside triphosphate hydrolases"/>
    <property type="match status" value="1"/>
</dbReference>
<protein>
    <submittedName>
        <fullName evidence="3">Resistance protein candidate</fullName>
    </submittedName>
</protein>
<name>Q6T9Y4_9ROSI</name>
<dbReference type="PANTHER" id="PTHR11017">
    <property type="entry name" value="LEUCINE-RICH REPEAT-CONTAINING PROTEIN"/>
    <property type="match status" value="1"/>
</dbReference>